<dbReference type="RefSeq" id="WP_263370075.1">
    <property type="nucleotide sequence ID" value="NZ_JAGSYD010000001.1"/>
</dbReference>
<sequence length="132" mass="14798">MKLEIQHMGDVQFSISTRGHTIYSDQPEDNRGYDEAMTPPEIFLGGLGACAAYYAVDYLKRNKLPFEGVRVSVEAEKLKNPARLGEILTRVFTPTELSREHREGVEAAVGKCILHNTLTHPPTLRTEISVEK</sequence>
<dbReference type="EC" id="1.11.1.-" evidence="1"/>
<comment type="caution">
    <text evidence="1">The sequence shown here is derived from an EMBL/GenBank/DDBJ whole genome shotgun (WGS) entry which is preliminary data.</text>
</comment>
<name>A0ABW1ZDY2_9BACT</name>
<dbReference type="InterPro" id="IPR015946">
    <property type="entry name" value="KH_dom-like_a/b"/>
</dbReference>
<dbReference type="Proteomes" id="UP001596391">
    <property type="component" value="Unassembled WGS sequence"/>
</dbReference>
<reference evidence="2" key="1">
    <citation type="journal article" date="2019" name="Int. J. Syst. Evol. Microbiol.">
        <title>The Global Catalogue of Microorganisms (GCM) 10K type strain sequencing project: providing services to taxonomists for standard genome sequencing and annotation.</title>
        <authorList>
            <consortium name="The Broad Institute Genomics Platform"/>
            <consortium name="The Broad Institute Genome Sequencing Center for Infectious Disease"/>
            <person name="Wu L."/>
            <person name="Ma J."/>
        </authorList>
    </citation>
    <scope>NUCLEOTIDE SEQUENCE [LARGE SCALE GENOMIC DNA]</scope>
    <source>
        <strain evidence="2">CGMCC 1.16026</strain>
    </source>
</reference>
<protein>
    <submittedName>
        <fullName evidence="1">OsmC family protein</fullName>
        <ecNumber evidence="1">1.11.1.-</ecNumber>
    </submittedName>
</protein>
<dbReference type="PANTHER" id="PTHR39624">
    <property type="entry name" value="PROTEIN INVOLVED IN RIMO-MEDIATED BETA-METHYLTHIOLATION OF RIBOSOMAL PROTEIN S12 YCAO"/>
    <property type="match status" value="1"/>
</dbReference>
<evidence type="ECO:0000313" key="2">
    <source>
        <dbReference type="Proteomes" id="UP001596391"/>
    </source>
</evidence>
<dbReference type="InterPro" id="IPR036102">
    <property type="entry name" value="OsmC/Ohrsf"/>
</dbReference>
<dbReference type="InterPro" id="IPR003718">
    <property type="entry name" value="OsmC/Ohr_fam"/>
</dbReference>
<gene>
    <name evidence="1" type="ORF">ACFQBQ_12570</name>
</gene>
<organism evidence="1 2">
    <name type="scientific">Granulicella cerasi</name>
    <dbReference type="NCBI Taxonomy" id="741063"/>
    <lineage>
        <taxon>Bacteria</taxon>
        <taxon>Pseudomonadati</taxon>
        <taxon>Acidobacteriota</taxon>
        <taxon>Terriglobia</taxon>
        <taxon>Terriglobales</taxon>
        <taxon>Acidobacteriaceae</taxon>
        <taxon>Granulicella</taxon>
    </lineage>
</organism>
<keyword evidence="1" id="KW-0560">Oxidoreductase</keyword>
<evidence type="ECO:0000313" key="1">
    <source>
        <dbReference type="EMBL" id="MFC6646403.1"/>
    </source>
</evidence>
<accession>A0ABW1ZDY2</accession>
<keyword evidence="1" id="KW-0575">Peroxidase</keyword>
<dbReference type="Gene3D" id="3.30.300.20">
    <property type="match status" value="1"/>
</dbReference>
<keyword evidence="2" id="KW-1185">Reference proteome</keyword>
<proteinExistence type="predicted"/>
<dbReference type="EMBL" id="JBHSWI010000001">
    <property type="protein sequence ID" value="MFC6646403.1"/>
    <property type="molecule type" value="Genomic_DNA"/>
</dbReference>
<dbReference type="PANTHER" id="PTHR39624:SF2">
    <property type="entry name" value="OSMC-LIKE PROTEIN"/>
    <property type="match status" value="1"/>
</dbReference>
<dbReference type="Pfam" id="PF02566">
    <property type="entry name" value="OsmC"/>
    <property type="match status" value="1"/>
</dbReference>
<dbReference type="GO" id="GO:0004601">
    <property type="term" value="F:peroxidase activity"/>
    <property type="evidence" value="ECO:0007669"/>
    <property type="project" value="UniProtKB-KW"/>
</dbReference>
<dbReference type="SUPFAM" id="SSF82784">
    <property type="entry name" value="OsmC-like"/>
    <property type="match status" value="1"/>
</dbReference>